<organism evidence="1 2">
    <name type="scientific">Riccia fluitans</name>
    <dbReference type="NCBI Taxonomy" id="41844"/>
    <lineage>
        <taxon>Eukaryota</taxon>
        <taxon>Viridiplantae</taxon>
        <taxon>Streptophyta</taxon>
        <taxon>Embryophyta</taxon>
        <taxon>Marchantiophyta</taxon>
        <taxon>Marchantiopsida</taxon>
        <taxon>Marchantiidae</taxon>
        <taxon>Marchantiales</taxon>
        <taxon>Ricciaceae</taxon>
        <taxon>Riccia</taxon>
    </lineage>
</organism>
<keyword evidence="2" id="KW-1185">Reference proteome</keyword>
<proteinExistence type="predicted"/>
<protein>
    <submittedName>
        <fullName evidence="1">Uncharacterized protein</fullName>
    </submittedName>
</protein>
<reference evidence="1 2" key="1">
    <citation type="submission" date="2024-09" db="EMBL/GenBank/DDBJ databases">
        <title>Chromosome-scale assembly of Riccia fluitans.</title>
        <authorList>
            <person name="Paukszto L."/>
            <person name="Sawicki J."/>
            <person name="Karawczyk K."/>
            <person name="Piernik-Szablinska J."/>
            <person name="Szczecinska M."/>
            <person name="Mazdziarz M."/>
        </authorList>
    </citation>
    <scope>NUCLEOTIDE SEQUENCE [LARGE SCALE GENOMIC DNA]</scope>
    <source>
        <strain evidence="1">Rf_01</strain>
        <tissue evidence="1">Aerial parts of the thallus</tissue>
    </source>
</reference>
<gene>
    <name evidence="1" type="ORF">R1flu_010646</name>
</gene>
<accession>A0ABD1Z6L9</accession>
<comment type="caution">
    <text evidence="1">The sequence shown here is derived from an EMBL/GenBank/DDBJ whole genome shotgun (WGS) entry which is preliminary data.</text>
</comment>
<dbReference type="Proteomes" id="UP001605036">
    <property type="component" value="Unassembled WGS sequence"/>
</dbReference>
<sequence length="95" mass="10761">MVKRVEEKEGTDATKPTIAVYDSFVRAQIKAEQGCIVAPTLETMEFEQGRSPLATQVAELESENDKQGELLEWYETTRKELNVQIWELASALELT</sequence>
<dbReference type="EMBL" id="JBHFFA010000002">
    <property type="protein sequence ID" value="KAL2643059.1"/>
    <property type="molecule type" value="Genomic_DNA"/>
</dbReference>
<name>A0ABD1Z6L9_9MARC</name>
<evidence type="ECO:0000313" key="1">
    <source>
        <dbReference type="EMBL" id="KAL2643059.1"/>
    </source>
</evidence>
<dbReference type="AlphaFoldDB" id="A0ABD1Z6L9"/>
<evidence type="ECO:0000313" key="2">
    <source>
        <dbReference type="Proteomes" id="UP001605036"/>
    </source>
</evidence>